<name>A0ACB0ZYL2_MELEN</name>
<sequence>MCTSGQVFHPQRQECVSPSEFQCPCQEGDYYSVECGDFFLCVQGKYIIAKCPDWTQWNGEEKRCDQKPSTEFSVCSDGEVHPSSDCKTFEECRSGVWSKRSCHEYASDRLKDPCHFCKEQQTGIISNKKSEDYYPLENLLPEGFNPFNEKIGIKQRRCIEGEKIINKHDCTHFMECIDGDWFNLACPTNYYFNTKTLGCVLATSSINSSFVQICQEFENKINSKLNGNNLALNKNKIESLHLLPVYTTNNSKNVNRAIGGLGPLPELNDKVLKANYKYSFVFCTAKSPLRIPNYYDCTKYSECALELGGYYTEKQCALGTQFDPSLLMCTYNYTCLPTNCTSGLRQPLPHCGKAKECRDGNWHEFECPNSMAFVDGKCSELTNCQKNLITNNGQCVEGHTLVHPRDCSKYLLCRYGQYVEESCHLGHRQCDPKYACLSTHIPPCFEGELRPIISPKTTECQSEYEICRDGKFYKQICPYGERFYLGKCEAFDKCGNKNGINKNIGEDSEGIYEKCQARIPRPLRISFRPSKLLQILPMCWRKMDKKRLW</sequence>
<dbReference type="EMBL" id="CAVMJV010000053">
    <property type="protein sequence ID" value="CAK5084244.1"/>
    <property type="molecule type" value="Genomic_DNA"/>
</dbReference>
<proteinExistence type="predicted"/>
<dbReference type="Proteomes" id="UP001497535">
    <property type="component" value="Unassembled WGS sequence"/>
</dbReference>
<evidence type="ECO:0000313" key="2">
    <source>
        <dbReference type="Proteomes" id="UP001497535"/>
    </source>
</evidence>
<comment type="caution">
    <text evidence="1">The sequence shown here is derived from an EMBL/GenBank/DDBJ whole genome shotgun (WGS) entry which is preliminary data.</text>
</comment>
<accession>A0ACB0ZYL2</accession>
<protein>
    <submittedName>
        <fullName evidence="1">Uncharacterized protein</fullName>
    </submittedName>
</protein>
<organism evidence="1 2">
    <name type="scientific">Meloidogyne enterolobii</name>
    <name type="common">Root-knot nematode worm</name>
    <name type="synonym">Meloidogyne mayaguensis</name>
    <dbReference type="NCBI Taxonomy" id="390850"/>
    <lineage>
        <taxon>Eukaryota</taxon>
        <taxon>Metazoa</taxon>
        <taxon>Ecdysozoa</taxon>
        <taxon>Nematoda</taxon>
        <taxon>Chromadorea</taxon>
        <taxon>Rhabditida</taxon>
        <taxon>Tylenchina</taxon>
        <taxon>Tylenchomorpha</taxon>
        <taxon>Tylenchoidea</taxon>
        <taxon>Meloidogynidae</taxon>
        <taxon>Meloidogyninae</taxon>
        <taxon>Meloidogyne</taxon>
    </lineage>
</organism>
<reference evidence="1" key="1">
    <citation type="submission" date="2023-11" db="EMBL/GenBank/DDBJ databases">
        <authorList>
            <person name="Poullet M."/>
        </authorList>
    </citation>
    <scope>NUCLEOTIDE SEQUENCE</scope>
    <source>
        <strain evidence="1">E1834</strain>
    </source>
</reference>
<keyword evidence="2" id="KW-1185">Reference proteome</keyword>
<evidence type="ECO:0000313" key="1">
    <source>
        <dbReference type="EMBL" id="CAK5084244.1"/>
    </source>
</evidence>
<gene>
    <name evidence="1" type="ORF">MENTE1834_LOCUS31631</name>
</gene>